<dbReference type="GO" id="GO:0009737">
    <property type="term" value="P:response to abscisic acid"/>
    <property type="evidence" value="ECO:0007669"/>
    <property type="project" value="UniProtKB-ARBA"/>
</dbReference>
<dbReference type="Gramene" id="ORGLA12G0044000.1">
    <property type="protein sequence ID" value="ORGLA12G0044000.1"/>
    <property type="gene ID" value="ORGLA12G0044000"/>
</dbReference>
<dbReference type="InterPro" id="IPR016161">
    <property type="entry name" value="Ald_DH/histidinol_DH"/>
</dbReference>
<dbReference type="InterPro" id="IPR016162">
    <property type="entry name" value="Ald_DH_N"/>
</dbReference>
<keyword evidence="2 5" id="KW-0560">Oxidoreductase</keyword>
<dbReference type="KEGG" id="ogl:127756833"/>
<evidence type="ECO:0000256" key="4">
    <source>
        <dbReference type="ARBA" id="ARBA00049194"/>
    </source>
</evidence>
<dbReference type="OMA" id="AVHLTNQ"/>
<evidence type="ECO:0000313" key="9">
    <source>
        <dbReference type="Proteomes" id="UP000007306"/>
    </source>
</evidence>
<dbReference type="FunFam" id="3.40.605.10:FF:000004">
    <property type="entry name" value="Aldehyde dehydrogenase"/>
    <property type="match status" value="1"/>
</dbReference>
<reference evidence="8" key="1">
    <citation type="submission" date="2015-06" db="UniProtKB">
        <authorList>
            <consortium name="EnsemblPlants"/>
        </authorList>
    </citation>
    <scope>IDENTIFICATION</scope>
</reference>
<comment type="similarity">
    <text evidence="1 5">Belongs to the aldehyde dehydrogenase family.</text>
</comment>
<dbReference type="Proteomes" id="UP000007306">
    <property type="component" value="Chromosome 12"/>
</dbReference>
<dbReference type="RefSeq" id="XP_052138173.1">
    <property type="nucleotide sequence ID" value="XM_052282213.1"/>
</dbReference>
<keyword evidence="9" id="KW-1185">Reference proteome</keyword>
<sequence>MAAARSVGMEAEVAALRGRFAAGGTRGAEWRAAQLRGILRMAAEAEAEVCRALHADLAKPYTESYVHEIALVKSSCKFALKNLKKWMKPQKVTAPLMTFPSTARVAAEPLGVVLIISAWNYPFLLSIDPIIGAIAAGNAVVLKPSEVAPATSSLLAELLPRYVDGSCIKVVEGGVAETTTLLEQKWDKIFYTGNGKVGRIVMASAAKHLTPVVLELGGKCPVVVDSNVNLHVTAKRIAAGKWGCNNGQACISPDFIITTKSFAPKLLEALEKVLEKFYGRDPLRSSDLSRIVNSNHFNRLKKLMDDETVSDKIVFGGQRDEHQLKIAPTIFMDVPLDSGIMKEEIFGPLLPIITVDKIHESFALINSMTKPLAAYLFTKDSKLQEQYEAAISAGGMLVNDTAVHLTNQYLPFGGVGESGMGAYHGRFSFEAFSHKKAVLVRRFAGEAAARYPPYSAAKLKILRGVLKGNLGAMIKAILGFPRGK</sequence>
<comment type="catalytic activity">
    <reaction evidence="4">
        <text>an aldehyde + NAD(+) + H2O = a carboxylate + NADH + 2 H(+)</text>
        <dbReference type="Rhea" id="RHEA:16185"/>
        <dbReference type="ChEBI" id="CHEBI:15377"/>
        <dbReference type="ChEBI" id="CHEBI:15378"/>
        <dbReference type="ChEBI" id="CHEBI:17478"/>
        <dbReference type="ChEBI" id="CHEBI:29067"/>
        <dbReference type="ChEBI" id="CHEBI:57540"/>
        <dbReference type="ChEBI" id="CHEBI:57945"/>
        <dbReference type="EC" id="1.2.1.3"/>
    </reaction>
</comment>
<protein>
    <recommendedName>
        <fullName evidence="5">Aldehyde dehydrogenase</fullName>
    </recommendedName>
</protein>
<dbReference type="AlphaFoldDB" id="I1R4I4"/>
<evidence type="ECO:0000259" key="7">
    <source>
        <dbReference type="Pfam" id="PF00171"/>
    </source>
</evidence>
<dbReference type="GeneID" id="127756833"/>
<evidence type="ECO:0000313" key="8">
    <source>
        <dbReference type="EnsemblPlants" id="ORGLA12G0044000.1"/>
    </source>
</evidence>
<name>I1R4I4_ORYGL</name>
<organism evidence="8 9">
    <name type="scientific">Oryza glaberrima</name>
    <name type="common">African rice</name>
    <dbReference type="NCBI Taxonomy" id="4538"/>
    <lineage>
        <taxon>Eukaryota</taxon>
        <taxon>Viridiplantae</taxon>
        <taxon>Streptophyta</taxon>
        <taxon>Embryophyta</taxon>
        <taxon>Tracheophyta</taxon>
        <taxon>Spermatophyta</taxon>
        <taxon>Magnoliopsida</taxon>
        <taxon>Liliopsida</taxon>
        <taxon>Poales</taxon>
        <taxon>Poaceae</taxon>
        <taxon>BOP clade</taxon>
        <taxon>Oryzoideae</taxon>
        <taxon>Oryzeae</taxon>
        <taxon>Oryzinae</taxon>
        <taxon>Oryza</taxon>
    </lineage>
</organism>
<gene>
    <name evidence="8" type="primary">LOC127756833</name>
</gene>
<dbReference type="Gene3D" id="3.40.309.10">
    <property type="entry name" value="Aldehyde Dehydrogenase, Chain A, domain 2"/>
    <property type="match status" value="1"/>
</dbReference>
<accession>I1R4I4</accession>
<dbReference type="STRING" id="4538.I1R4I4"/>
<feature type="domain" description="Aldehyde dehydrogenase" evidence="7">
    <location>
        <begin position="20"/>
        <end position="438"/>
    </location>
</feature>
<dbReference type="InterPro" id="IPR016163">
    <property type="entry name" value="Ald_DH_C"/>
</dbReference>
<dbReference type="eggNOG" id="KOG2456">
    <property type="taxonomic scope" value="Eukaryota"/>
</dbReference>
<reference evidence="8 9" key="2">
    <citation type="submission" date="2018-04" db="EMBL/GenBank/DDBJ databases">
        <title>OglaRS2 (Oryza glaberrima Reference Sequence Version 2).</title>
        <authorList>
            <person name="Zhang J."/>
            <person name="Kudrna D."/>
            <person name="Lee S."/>
            <person name="Talag J."/>
            <person name="Rajasekar S."/>
            <person name="Wing R.A."/>
        </authorList>
    </citation>
    <scope>NUCLEOTIDE SEQUENCE [LARGE SCALE GENOMIC DNA]</scope>
    <source>
        <strain evidence="8 9">cv. IRGC 96717</strain>
    </source>
</reference>
<evidence type="ECO:0000256" key="6">
    <source>
        <dbReference type="PIRSR" id="PIRSR036492-1"/>
    </source>
</evidence>
<dbReference type="GO" id="GO:0004029">
    <property type="term" value="F:aldehyde dehydrogenase (NAD+) activity"/>
    <property type="evidence" value="ECO:0007669"/>
    <property type="project" value="UniProtKB-EC"/>
</dbReference>
<dbReference type="InterPro" id="IPR015590">
    <property type="entry name" value="Aldehyde_DH_dom"/>
</dbReference>
<dbReference type="GO" id="GO:0005737">
    <property type="term" value="C:cytoplasm"/>
    <property type="evidence" value="ECO:0007669"/>
    <property type="project" value="TreeGrafter"/>
</dbReference>
<evidence type="ECO:0000256" key="2">
    <source>
        <dbReference type="ARBA" id="ARBA00023002"/>
    </source>
</evidence>
<dbReference type="PANTHER" id="PTHR43570">
    <property type="entry name" value="ALDEHYDE DEHYDROGENASE"/>
    <property type="match status" value="1"/>
</dbReference>
<evidence type="ECO:0000256" key="1">
    <source>
        <dbReference type="ARBA" id="ARBA00009986"/>
    </source>
</evidence>
<keyword evidence="3" id="KW-0520">NAD</keyword>
<dbReference type="InterPro" id="IPR012394">
    <property type="entry name" value="Aldehyde_DH_NAD(P)"/>
</dbReference>
<dbReference type="HOGENOM" id="CLU_005391_3_0_1"/>
<evidence type="ECO:0000256" key="5">
    <source>
        <dbReference type="PIRNR" id="PIRNR036492"/>
    </source>
</evidence>
<dbReference type="PANTHER" id="PTHR43570:SF5">
    <property type="entry name" value="OS12G0178000 PROTEIN"/>
    <property type="match status" value="1"/>
</dbReference>
<dbReference type="SUPFAM" id="SSF53720">
    <property type="entry name" value="ALDH-like"/>
    <property type="match status" value="1"/>
</dbReference>
<dbReference type="FunFam" id="3.40.309.10:FF:000003">
    <property type="entry name" value="Aldehyde dehydrogenase"/>
    <property type="match status" value="1"/>
</dbReference>
<dbReference type="GO" id="GO:0006081">
    <property type="term" value="P:aldehyde metabolic process"/>
    <property type="evidence" value="ECO:0007669"/>
    <property type="project" value="InterPro"/>
</dbReference>
<dbReference type="Gene3D" id="3.40.605.10">
    <property type="entry name" value="Aldehyde Dehydrogenase, Chain A, domain 1"/>
    <property type="match status" value="1"/>
</dbReference>
<evidence type="ECO:0000256" key="3">
    <source>
        <dbReference type="ARBA" id="ARBA00023027"/>
    </source>
</evidence>
<feature type="active site" evidence="6">
    <location>
        <position position="250"/>
    </location>
</feature>
<dbReference type="PIRSF" id="PIRSF036492">
    <property type="entry name" value="ALDH"/>
    <property type="match status" value="1"/>
</dbReference>
<feature type="active site" evidence="6">
    <location>
        <position position="215"/>
    </location>
</feature>
<dbReference type="Pfam" id="PF00171">
    <property type="entry name" value="Aldedh"/>
    <property type="match status" value="1"/>
</dbReference>
<dbReference type="EnsemblPlants" id="ORGLA12G0044000.1">
    <property type="protein sequence ID" value="ORGLA12G0044000.1"/>
    <property type="gene ID" value="ORGLA12G0044000"/>
</dbReference>
<proteinExistence type="inferred from homology"/>